<gene>
    <name evidence="2" type="ORF">LBAT_0758</name>
</gene>
<evidence type="ECO:0000313" key="3">
    <source>
        <dbReference type="Proteomes" id="UP000035709"/>
    </source>
</evidence>
<keyword evidence="1" id="KW-0812">Transmembrane</keyword>
<dbReference type="EMBL" id="AP014808">
    <property type="protein sequence ID" value="BAQ57147.1"/>
    <property type="molecule type" value="Genomic_DNA"/>
</dbReference>
<proteinExistence type="predicted"/>
<feature type="transmembrane region" description="Helical" evidence="1">
    <location>
        <begin position="12"/>
        <end position="31"/>
    </location>
</feature>
<dbReference type="AlphaFoldDB" id="A0A0D6A2W6"/>
<feature type="transmembrane region" description="Helical" evidence="1">
    <location>
        <begin position="43"/>
        <end position="65"/>
    </location>
</feature>
<dbReference type="PATRIC" id="fig|1600.4.peg.776"/>
<dbReference type="KEGG" id="lae:LBAT_0758"/>
<dbReference type="InterPro" id="IPR008523">
    <property type="entry name" value="DUF805"/>
</dbReference>
<evidence type="ECO:0000256" key="1">
    <source>
        <dbReference type="SAM" id="Phobius"/>
    </source>
</evidence>
<dbReference type="GO" id="GO:0016020">
    <property type="term" value="C:membrane"/>
    <property type="evidence" value="ECO:0007669"/>
    <property type="project" value="InterPro"/>
</dbReference>
<dbReference type="Proteomes" id="UP000035709">
    <property type="component" value="Chromosome"/>
</dbReference>
<evidence type="ECO:0008006" key="4">
    <source>
        <dbReference type="Google" id="ProtNLM"/>
    </source>
</evidence>
<keyword evidence="3" id="KW-1185">Reference proteome</keyword>
<sequence>MFDGSADIFYSYFSRPIVIITAIIWIGTLSLRFRRLHDTNHSAWWLLIEFVPVIGTIWYLILMIMPTKSNRWQ</sequence>
<dbReference type="Pfam" id="PF05656">
    <property type="entry name" value="DUF805"/>
    <property type="match status" value="1"/>
</dbReference>
<keyword evidence="1" id="KW-1133">Transmembrane helix</keyword>
<reference evidence="2 3" key="1">
    <citation type="submission" date="2015-03" db="EMBL/GenBank/DDBJ databases">
        <title>Complete genome sequence of Lactobacillus acetotolerans NBRC 13120.</title>
        <authorList>
            <person name="Toh H."/>
            <person name="Morita H."/>
            <person name="Fujita N."/>
        </authorList>
    </citation>
    <scope>NUCLEOTIDE SEQUENCE [LARGE SCALE GENOMIC DNA]</scope>
    <source>
        <strain evidence="2 3">NBRC 13120</strain>
    </source>
</reference>
<dbReference type="STRING" id="1600.LBAT_0758"/>
<name>A0A0D6A2W6_9LACO</name>
<accession>A0A0D6A2W6</accession>
<keyword evidence="1" id="KW-0472">Membrane</keyword>
<protein>
    <recommendedName>
        <fullName evidence="4">DUF805 domain-containing protein</fullName>
    </recommendedName>
</protein>
<evidence type="ECO:0000313" key="2">
    <source>
        <dbReference type="EMBL" id="BAQ57147.1"/>
    </source>
</evidence>
<organism evidence="2 3">
    <name type="scientific">Lactobacillus acetotolerans</name>
    <dbReference type="NCBI Taxonomy" id="1600"/>
    <lineage>
        <taxon>Bacteria</taxon>
        <taxon>Bacillati</taxon>
        <taxon>Bacillota</taxon>
        <taxon>Bacilli</taxon>
        <taxon>Lactobacillales</taxon>
        <taxon>Lactobacillaceae</taxon>
        <taxon>Lactobacillus</taxon>
    </lineage>
</organism>